<dbReference type="KEGG" id="npu:Npun_R2234"/>
<evidence type="ECO:0000313" key="1">
    <source>
        <dbReference type="EMBL" id="ACC80825.1"/>
    </source>
</evidence>
<name>B2J790_NOSP7</name>
<dbReference type="AlphaFoldDB" id="B2J790"/>
<dbReference type="EnsemblBacteria" id="ACC80825">
    <property type="protein sequence ID" value="ACC80825"/>
    <property type="gene ID" value="Npun_R2234"/>
</dbReference>
<dbReference type="PhylomeDB" id="B2J790"/>
<proteinExistence type="predicted"/>
<reference evidence="2" key="1">
    <citation type="submission" date="2008-04" db="EMBL/GenBank/DDBJ databases">
        <title>Complete sequence of chromosome of Nostoc punctiforme ATCC 29133.</title>
        <authorList>
            <consortium name="US DOE Joint Genome Institute"/>
            <person name="Copeland A."/>
            <person name="Lucas S."/>
            <person name="Lapidus A."/>
            <person name="Glavina del Rio T."/>
            <person name="Dalin E."/>
            <person name="Tice H."/>
            <person name="Pitluck S."/>
            <person name="Chain P."/>
            <person name="Malfatti S."/>
            <person name="Shin M."/>
            <person name="Vergez L."/>
            <person name="Schmutz J."/>
            <person name="Larimer F."/>
            <person name="Land M."/>
            <person name="Hauser L."/>
            <person name="Kyrpides N."/>
            <person name="Kim E."/>
            <person name="Meeks J.C."/>
            <person name="Elhai J."/>
            <person name="Campbell E.L."/>
            <person name="Thiel T."/>
            <person name="Longmire J."/>
            <person name="Potts M."/>
            <person name="Atlas R."/>
        </authorList>
    </citation>
    <scope>NUCLEOTIDE SEQUENCE [LARGE SCALE GENOMIC DNA]</scope>
    <source>
        <strain evidence="2">ATCC 29133 / PCC 73102</strain>
    </source>
</reference>
<dbReference type="Pfam" id="PF14234">
    <property type="entry name" value="DUF4336"/>
    <property type="match status" value="1"/>
</dbReference>
<dbReference type="eggNOG" id="ENOG502Z7P6">
    <property type="taxonomic scope" value="Bacteria"/>
</dbReference>
<keyword evidence="2" id="KW-1185">Reference proteome</keyword>
<dbReference type="Proteomes" id="UP000001191">
    <property type="component" value="Chromosome"/>
</dbReference>
<protein>
    <recommendedName>
        <fullName evidence="3">DUF4336 domain-containing protein</fullName>
    </recommendedName>
</protein>
<gene>
    <name evidence="1" type="ordered locus">Npun_R2234</name>
</gene>
<evidence type="ECO:0008006" key="3">
    <source>
        <dbReference type="Google" id="ProtNLM"/>
    </source>
</evidence>
<accession>B2J790</accession>
<reference evidence="1 2" key="2">
    <citation type="journal article" date="2013" name="Plant Physiol.">
        <title>A Nostoc punctiforme Sugar Transporter Necessary to Establish a Cyanobacterium-Plant Symbiosis.</title>
        <authorList>
            <person name="Ekman M."/>
            <person name="Picossi S."/>
            <person name="Campbell E.L."/>
            <person name="Meeks J.C."/>
            <person name="Flores E."/>
        </authorList>
    </citation>
    <scope>NUCLEOTIDE SEQUENCE [LARGE SCALE GENOMIC DNA]</scope>
    <source>
        <strain evidence="2">ATCC 29133 / PCC 73102</strain>
    </source>
</reference>
<sequence length="456" mass="52080">MVRLVFGLTIILTTMLSSFLTQTDIILKQSVITLNNGTTMNSLGSKSSVELIEQGMYPLSHSKDWSWPFWPAVPLYPYGRRRTLRKEIVFDTIWTFEQLQGILYTIVPIRMTVVKLAAGGLLVYAPVAPTTECVRLVNELVAKHGEVKYIILPTSSGLEHKVFVGPFSRRFPQAQVFVAPHQWSFPFNLPLSWLGFPKKRTQELPEDSSLAPFALEFDYAILDMNLGRGSFAEVAVFHKQTRTLLVTDSILSVPVDPPEILQLDPYPLLFHARDNALETSDDNEDNRRKGWQRISLFALYFRPSALELTPIGQMFRDALKAPQRTLKTYFGLFPFRWRETWKQAFDALQGQGRPFVAPILQILIFPQAPRQVLNWADTVANWDFQQIIPCHFDSLIFANPRQFRQAFAFLEKNPSVSNDFSSSKSQPLLEEDLRFIKELEASLVKRGIATPAKEKV</sequence>
<dbReference type="HOGENOM" id="CLU_042215_1_0_3"/>
<evidence type="ECO:0000313" key="2">
    <source>
        <dbReference type="Proteomes" id="UP000001191"/>
    </source>
</evidence>
<dbReference type="EMBL" id="CP001037">
    <property type="protein sequence ID" value="ACC80825.1"/>
    <property type="molecule type" value="Genomic_DNA"/>
</dbReference>
<dbReference type="InterPro" id="IPR025638">
    <property type="entry name" value="DUF4336"/>
</dbReference>
<dbReference type="STRING" id="63737.Npun_R2234"/>
<dbReference type="PANTHER" id="PTHR33835:SF2">
    <property type="entry name" value="LYSINE-TRNA LIGASE"/>
    <property type="match status" value="1"/>
</dbReference>
<dbReference type="PANTHER" id="PTHR33835">
    <property type="entry name" value="YALI0C07656P"/>
    <property type="match status" value="1"/>
</dbReference>
<organism evidence="1 2">
    <name type="scientific">Nostoc punctiforme (strain ATCC 29133 / PCC 73102)</name>
    <dbReference type="NCBI Taxonomy" id="63737"/>
    <lineage>
        <taxon>Bacteria</taxon>
        <taxon>Bacillati</taxon>
        <taxon>Cyanobacteriota</taxon>
        <taxon>Cyanophyceae</taxon>
        <taxon>Nostocales</taxon>
        <taxon>Nostocaceae</taxon>
        <taxon>Nostoc</taxon>
    </lineage>
</organism>